<name>A0A1M6LVM1_9BACT</name>
<dbReference type="EMBL" id="FQZU01000011">
    <property type="protein sequence ID" value="SHJ75268.1"/>
    <property type="molecule type" value="Genomic_DNA"/>
</dbReference>
<proteinExistence type="predicted"/>
<dbReference type="OrthoDB" id="5342129at2"/>
<evidence type="ECO:0000313" key="4">
    <source>
        <dbReference type="Proteomes" id="UP000183994"/>
    </source>
</evidence>
<dbReference type="STRING" id="1121393.SAMN02745216_02200"/>
<reference evidence="4" key="1">
    <citation type="submission" date="2016-11" db="EMBL/GenBank/DDBJ databases">
        <authorList>
            <person name="Varghese N."/>
            <person name="Submissions S."/>
        </authorList>
    </citation>
    <scope>NUCLEOTIDE SEQUENCE [LARGE SCALE GENOMIC DNA]</scope>
    <source>
        <strain evidence="4">DSM 16219</strain>
    </source>
</reference>
<dbReference type="PRINTS" id="PR00111">
    <property type="entry name" value="ABHYDROLASE"/>
</dbReference>
<dbReference type="RefSeq" id="WP_073475690.1">
    <property type="nucleotide sequence ID" value="NZ_FQZU01000011.1"/>
</dbReference>
<gene>
    <name evidence="3" type="ORF">SAMN02745216_02200</name>
</gene>
<evidence type="ECO:0000313" key="3">
    <source>
        <dbReference type="EMBL" id="SHJ75268.1"/>
    </source>
</evidence>
<keyword evidence="4" id="KW-1185">Reference proteome</keyword>
<dbReference type="SUPFAM" id="SSF53474">
    <property type="entry name" value="alpha/beta-Hydrolases"/>
    <property type="match status" value="1"/>
</dbReference>
<protein>
    <submittedName>
        <fullName evidence="3">2-succinyl-6-hydroxy-2,4-cyclohexadiene-1-carboxylate synthase</fullName>
    </submittedName>
</protein>
<organism evidence="3 4">
    <name type="scientific">Desulfatibacillum alkenivorans DSM 16219</name>
    <dbReference type="NCBI Taxonomy" id="1121393"/>
    <lineage>
        <taxon>Bacteria</taxon>
        <taxon>Pseudomonadati</taxon>
        <taxon>Thermodesulfobacteriota</taxon>
        <taxon>Desulfobacteria</taxon>
        <taxon>Desulfobacterales</taxon>
        <taxon>Desulfatibacillaceae</taxon>
        <taxon>Desulfatibacillum</taxon>
    </lineage>
</organism>
<dbReference type="Gene3D" id="3.40.50.1820">
    <property type="entry name" value="alpha/beta hydrolase"/>
    <property type="match status" value="1"/>
</dbReference>
<dbReference type="GO" id="GO:0016829">
    <property type="term" value="F:lyase activity"/>
    <property type="evidence" value="ECO:0007669"/>
    <property type="project" value="UniProtKB-KW"/>
</dbReference>
<evidence type="ECO:0000259" key="2">
    <source>
        <dbReference type="Pfam" id="PF00561"/>
    </source>
</evidence>
<dbReference type="Proteomes" id="UP000183994">
    <property type="component" value="Unassembled WGS sequence"/>
</dbReference>
<keyword evidence="1" id="KW-0456">Lyase</keyword>
<evidence type="ECO:0000256" key="1">
    <source>
        <dbReference type="ARBA" id="ARBA00023239"/>
    </source>
</evidence>
<accession>A0A1M6LVM1</accession>
<dbReference type="AlphaFoldDB" id="A0A1M6LVM1"/>
<dbReference type="InterPro" id="IPR029058">
    <property type="entry name" value="AB_hydrolase_fold"/>
</dbReference>
<dbReference type="PANTHER" id="PTHR42916:SF1">
    <property type="entry name" value="PROTEIN PHYLLO, CHLOROPLASTIC"/>
    <property type="match status" value="1"/>
</dbReference>
<dbReference type="PANTHER" id="PTHR42916">
    <property type="entry name" value="2-SUCCINYL-5-ENOLPYRUVYL-6-HYDROXY-3-CYCLOHEXENE-1-CARBOXYLATE SYNTHASE"/>
    <property type="match status" value="1"/>
</dbReference>
<sequence length="267" mass="29791">MKLHAQTYGDPQNPPLVMLHGFMGRGQSFAPLIPLLKPHFFLTTLDLPGHGRSLFSQTPQSLWPKRFEDAGRLVLKSLDEIEIKSFFLYGYSMGGRIAQQVCLLAPDRVRRLILESAGLGIPGLEERKVRKQKDDALLANIKTAGDFRRFLDKWHRLPLFCTLWDSPLLPGLTASKQKNNVTDLARALKVLGVGNHPWFGPDLAKLDVPITYIYGEKDARYSQEAQKAIEIIPRLNPAPFPGASHNVHIQFPAQAAETIIKASGLTP</sequence>
<dbReference type="Pfam" id="PF00561">
    <property type="entry name" value="Abhydrolase_1"/>
    <property type="match status" value="1"/>
</dbReference>
<dbReference type="PRINTS" id="PR00412">
    <property type="entry name" value="EPOXHYDRLASE"/>
</dbReference>
<dbReference type="InterPro" id="IPR000073">
    <property type="entry name" value="AB_hydrolase_1"/>
</dbReference>
<dbReference type="InterPro" id="IPR000639">
    <property type="entry name" value="Epox_hydrolase-like"/>
</dbReference>
<feature type="domain" description="AB hydrolase-1" evidence="2">
    <location>
        <begin position="14"/>
        <end position="250"/>
    </location>
</feature>